<reference evidence="1" key="1">
    <citation type="submission" date="2016-03" db="EMBL/GenBank/DDBJ databases">
        <title>Mechanisms controlling the formation of the plant cell surface in tip-growing cells are functionally conserved among land plants.</title>
        <authorList>
            <person name="Honkanen S."/>
            <person name="Jones V.A."/>
            <person name="Morieri G."/>
            <person name="Champion C."/>
            <person name="Hetherington A.J."/>
            <person name="Kelly S."/>
            <person name="Saint-Marcoux D."/>
            <person name="Proust H."/>
            <person name="Prescott H."/>
            <person name="Dolan L."/>
        </authorList>
    </citation>
    <scope>NUCLEOTIDE SEQUENCE [LARGE SCALE GENOMIC DNA]</scope>
    <source>
        <tissue evidence="1">Whole gametophyte</tissue>
    </source>
</reference>
<evidence type="ECO:0000313" key="1">
    <source>
        <dbReference type="EMBL" id="OAE29402.1"/>
    </source>
</evidence>
<sequence>MSAFKTSYRDALGCQDKQGTAAQEPMSAGLPILRAAFDRPPFHRETVNPFHQEHGDILPRCSFRNHQGLLVKPPPTLNLDPASQATVAQEISLLSAHVVLACVVDENLHGLALTSCWDSMHELAAPERALFHRQLNSNFVYVGTDSQDTTNRLLTTMFHHFNGGYSKSNPRVLACNGTDSRHEKECTSSCCSHDISSPSAVTVCTPSATPSVHPMLSFDHTEPNLAKNTVMEESHEYSLGQHDPLTHTARSENYYSNGECQVTPDLEWNGWERVRRTKKPFRHRMDDDVRLTTSLDTTMPQAIDVDSEVGFSSGCAKYNTLRLDSLFSS</sequence>
<dbReference type="EMBL" id="LVLJ01001468">
    <property type="protein sequence ID" value="OAE29402.1"/>
    <property type="molecule type" value="Genomic_DNA"/>
</dbReference>
<dbReference type="Proteomes" id="UP000077202">
    <property type="component" value="Unassembled WGS sequence"/>
</dbReference>
<keyword evidence="2" id="KW-1185">Reference proteome</keyword>
<dbReference type="AlphaFoldDB" id="A0A176WAG1"/>
<evidence type="ECO:0000313" key="2">
    <source>
        <dbReference type="Proteomes" id="UP000077202"/>
    </source>
</evidence>
<protein>
    <submittedName>
        <fullName evidence="1">Uncharacterized protein</fullName>
    </submittedName>
</protein>
<organism evidence="1 2">
    <name type="scientific">Marchantia polymorpha subsp. ruderalis</name>
    <dbReference type="NCBI Taxonomy" id="1480154"/>
    <lineage>
        <taxon>Eukaryota</taxon>
        <taxon>Viridiplantae</taxon>
        <taxon>Streptophyta</taxon>
        <taxon>Embryophyta</taxon>
        <taxon>Marchantiophyta</taxon>
        <taxon>Marchantiopsida</taxon>
        <taxon>Marchantiidae</taxon>
        <taxon>Marchantiales</taxon>
        <taxon>Marchantiaceae</taxon>
        <taxon>Marchantia</taxon>
    </lineage>
</organism>
<accession>A0A176WAG1</accession>
<proteinExistence type="predicted"/>
<comment type="caution">
    <text evidence="1">The sequence shown here is derived from an EMBL/GenBank/DDBJ whole genome shotgun (WGS) entry which is preliminary data.</text>
</comment>
<gene>
    <name evidence="1" type="ORF">AXG93_2090s1080</name>
</gene>
<name>A0A176WAG1_MARPO</name>